<accession>A0A3D4VAN9</accession>
<proteinExistence type="predicted"/>
<feature type="signal peptide" evidence="2">
    <location>
        <begin position="1"/>
        <end position="26"/>
    </location>
</feature>
<keyword evidence="2" id="KW-0732">Signal</keyword>
<gene>
    <name evidence="3" type="ORF">DGD08_13325</name>
</gene>
<protein>
    <submittedName>
        <fullName evidence="3">Uncharacterized protein</fullName>
    </submittedName>
</protein>
<evidence type="ECO:0000256" key="2">
    <source>
        <dbReference type="SAM" id="SignalP"/>
    </source>
</evidence>
<dbReference type="Proteomes" id="UP000264071">
    <property type="component" value="Unassembled WGS sequence"/>
</dbReference>
<feature type="region of interest" description="Disordered" evidence="1">
    <location>
        <begin position="91"/>
        <end position="181"/>
    </location>
</feature>
<dbReference type="EMBL" id="DPIY01000010">
    <property type="protein sequence ID" value="HCT58180.1"/>
    <property type="molecule type" value="Genomic_DNA"/>
</dbReference>
<evidence type="ECO:0000256" key="1">
    <source>
        <dbReference type="SAM" id="MobiDB-lite"/>
    </source>
</evidence>
<name>A0A3D4VAN9_9BACT</name>
<comment type="caution">
    <text evidence="3">The sequence shown here is derived from an EMBL/GenBank/DDBJ whole genome shotgun (WGS) entry which is preliminary data.</text>
</comment>
<feature type="chain" id="PRO_5017748167" evidence="2">
    <location>
        <begin position="27"/>
        <end position="337"/>
    </location>
</feature>
<evidence type="ECO:0000313" key="3">
    <source>
        <dbReference type="EMBL" id="HCT58180.1"/>
    </source>
</evidence>
<sequence>MKHTSWRVLAALAALGLSVSASRASAQAKTDRDKAGDREGRVEKVEVPKEYLPPAGMCRVWVDGVPAAQQPAPTDCASAVRNKPANGRVIYGEDKAKSGGKKMDELPVNRLKSSEKKGPPLIPPLASAPDGRAREAWEQKKITDEQLYGDRPANSSPASSYPGGAVSPQGPQSSQGGYITPGGVVVPGAVVDPRYFTQNPNVRPPGTGSSTCLDRDGDGWCDDLRYGPPVCTDTDRDGRCDDLPEFASRAYPQVLPQMRSALDVIDGRGSVEVMQWIGTNEFIVRVPEQGRGGAPWRAIFLDAQGELLQVWTDSNRDGRADRVEIFRNGQRTKLIQR</sequence>
<feature type="compositionally biased region" description="Basic and acidic residues" evidence="1">
    <location>
        <begin position="131"/>
        <end position="144"/>
    </location>
</feature>
<dbReference type="AlphaFoldDB" id="A0A3D4VAN9"/>
<feature type="compositionally biased region" description="Basic and acidic residues" evidence="1">
    <location>
        <begin position="91"/>
        <end position="118"/>
    </location>
</feature>
<evidence type="ECO:0000313" key="4">
    <source>
        <dbReference type="Proteomes" id="UP000264071"/>
    </source>
</evidence>
<organism evidence="3 4">
    <name type="scientific">Gemmatimonas aurantiaca</name>
    <dbReference type="NCBI Taxonomy" id="173480"/>
    <lineage>
        <taxon>Bacteria</taxon>
        <taxon>Pseudomonadati</taxon>
        <taxon>Gemmatimonadota</taxon>
        <taxon>Gemmatimonadia</taxon>
        <taxon>Gemmatimonadales</taxon>
        <taxon>Gemmatimonadaceae</taxon>
        <taxon>Gemmatimonas</taxon>
    </lineage>
</organism>
<reference evidence="3 4" key="1">
    <citation type="journal article" date="2018" name="Nat. Biotechnol.">
        <title>A standardized bacterial taxonomy based on genome phylogeny substantially revises the tree of life.</title>
        <authorList>
            <person name="Parks D.H."/>
            <person name="Chuvochina M."/>
            <person name="Waite D.W."/>
            <person name="Rinke C."/>
            <person name="Skarshewski A."/>
            <person name="Chaumeil P.A."/>
            <person name="Hugenholtz P."/>
        </authorList>
    </citation>
    <scope>NUCLEOTIDE SEQUENCE [LARGE SCALE GENOMIC DNA]</scope>
    <source>
        <strain evidence="3">UBA8844</strain>
    </source>
</reference>